<dbReference type="RefSeq" id="WP_204819843.1">
    <property type="nucleotide sequence ID" value="NZ_JANHOF010000006.1"/>
</dbReference>
<keyword evidence="1" id="KW-1133">Transmembrane helix</keyword>
<name>A0ABV6J6U7_9BACL</name>
<reference evidence="2 3" key="1">
    <citation type="submission" date="2024-09" db="EMBL/GenBank/DDBJ databases">
        <authorList>
            <person name="Sun Q."/>
            <person name="Mori K."/>
        </authorList>
    </citation>
    <scope>NUCLEOTIDE SEQUENCE [LARGE SCALE GENOMIC DNA]</scope>
    <source>
        <strain evidence="2 3">CCM 4839</strain>
    </source>
</reference>
<keyword evidence="1" id="KW-0472">Membrane</keyword>
<sequence>MSENKGLTSDQLAIISNGLSIIAYGIGLLAIEKSSSDKKKEAEVSAALSRILKRFS</sequence>
<keyword evidence="1" id="KW-0812">Transmembrane</keyword>
<dbReference type="EMBL" id="JBHLVF010000011">
    <property type="protein sequence ID" value="MFC0391496.1"/>
    <property type="molecule type" value="Genomic_DNA"/>
</dbReference>
<evidence type="ECO:0000313" key="3">
    <source>
        <dbReference type="Proteomes" id="UP001589818"/>
    </source>
</evidence>
<gene>
    <name evidence="2" type="ORF">ACFFJ8_08925</name>
</gene>
<proteinExistence type="predicted"/>
<evidence type="ECO:0000313" key="2">
    <source>
        <dbReference type="EMBL" id="MFC0391496.1"/>
    </source>
</evidence>
<comment type="caution">
    <text evidence="2">The sequence shown here is derived from an EMBL/GenBank/DDBJ whole genome shotgun (WGS) entry which is preliminary data.</text>
</comment>
<accession>A0ABV6J6U7</accession>
<feature type="transmembrane region" description="Helical" evidence="1">
    <location>
        <begin position="12"/>
        <end position="31"/>
    </location>
</feature>
<dbReference type="Proteomes" id="UP001589818">
    <property type="component" value="Unassembled WGS sequence"/>
</dbReference>
<protein>
    <submittedName>
        <fullName evidence="2">Uncharacterized protein</fullName>
    </submittedName>
</protein>
<organism evidence="2 3">
    <name type="scientific">Paenibacillus mendelii</name>
    <dbReference type="NCBI Taxonomy" id="206163"/>
    <lineage>
        <taxon>Bacteria</taxon>
        <taxon>Bacillati</taxon>
        <taxon>Bacillota</taxon>
        <taxon>Bacilli</taxon>
        <taxon>Bacillales</taxon>
        <taxon>Paenibacillaceae</taxon>
        <taxon>Paenibacillus</taxon>
    </lineage>
</organism>
<evidence type="ECO:0000256" key="1">
    <source>
        <dbReference type="SAM" id="Phobius"/>
    </source>
</evidence>
<keyword evidence="3" id="KW-1185">Reference proteome</keyword>